<dbReference type="Proteomes" id="UP000092462">
    <property type="component" value="Unassembled WGS sequence"/>
</dbReference>
<dbReference type="PANTHER" id="PTHR10380:SF241">
    <property type="entry name" value="CUTICULAR PROTEIN 47EG-RELATED"/>
    <property type="match status" value="1"/>
</dbReference>
<accession>A0A1B0DG98</accession>
<reference evidence="2" key="1">
    <citation type="submission" date="2022-08" db="UniProtKB">
        <authorList>
            <consortium name="EnsemblMetazoa"/>
        </authorList>
    </citation>
    <scope>IDENTIFICATION</scope>
    <source>
        <strain evidence="2">Israel</strain>
    </source>
</reference>
<dbReference type="GO" id="GO:0008010">
    <property type="term" value="F:structural constituent of chitin-based larval cuticle"/>
    <property type="evidence" value="ECO:0007669"/>
    <property type="project" value="TreeGrafter"/>
</dbReference>
<keyword evidence="3" id="KW-1185">Reference proteome</keyword>
<dbReference type="VEuPathDB" id="VectorBase:PPAI007059"/>
<dbReference type="EMBL" id="AJVK01059427">
    <property type="status" value="NOT_ANNOTATED_CDS"/>
    <property type="molecule type" value="Genomic_DNA"/>
</dbReference>
<evidence type="ECO:0000313" key="2">
    <source>
        <dbReference type="EnsemblMetazoa" id="PPAI007059-PA"/>
    </source>
</evidence>
<evidence type="ECO:0000256" key="1">
    <source>
        <dbReference type="ARBA" id="ARBA00022460"/>
    </source>
</evidence>
<dbReference type="PRINTS" id="PR00947">
    <property type="entry name" value="CUTICLE"/>
</dbReference>
<dbReference type="PANTHER" id="PTHR10380">
    <property type="entry name" value="CUTICLE PROTEIN"/>
    <property type="match status" value="1"/>
</dbReference>
<dbReference type="AlphaFoldDB" id="A0A1B0DG98"/>
<dbReference type="GO" id="GO:0062129">
    <property type="term" value="C:chitin-based extracellular matrix"/>
    <property type="evidence" value="ECO:0007669"/>
    <property type="project" value="TreeGrafter"/>
</dbReference>
<dbReference type="VEuPathDB" id="VectorBase:PPAPM1_004207"/>
<dbReference type="InterPro" id="IPR000618">
    <property type="entry name" value="Insect_cuticle"/>
</dbReference>
<keyword evidence="1" id="KW-0193">Cuticle</keyword>
<sequence>MKYIILSVALTLTCVAGAPQAPSQGATTEPIPILRQEQEVNFDGTYKYAYETGNGIAAEETGFLKNAGTEQEAQVAQGEYSYTAPDGTLIRVTYIADENGFQPQGDHIPTPPPIPPAIQRALEYLASLPATEAPQRLAQYVDIFQIVACALLAVVAADKLTGTEQVPILRNDQVVNPDGTYQYAYETGNGIVAESQGFLKNVAPEVDAQVAQGHFGYTSPEGEAVRLTYVADENGYQPTGDHLPVPPPVPEAIERAPPFDLPSFATTDNLCTGGEGDGGGGGGGGGGVDGLVGAVIRTGVVTGLGDGSVVTGVTRKRLAATPPDGLPKSPLDAVPVY</sequence>
<protein>
    <submittedName>
        <fullName evidence="2">Uncharacterized protein</fullName>
    </submittedName>
</protein>
<dbReference type="PROSITE" id="PS00233">
    <property type="entry name" value="CHIT_BIND_RR_1"/>
    <property type="match status" value="2"/>
</dbReference>
<name>A0A1B0DG98_PHLPP</name>
<dbReference type="VEuPathDB" id="VectorBase:PPAPM1_003434"/>
<dbReference type="Pfam" id="PF00379">
    <property type="entry name" value="Chitin_bind_4"/>
    <property type="match status" value="2"/>
</dbReference>
<dbReference type="PROSITE" id="PS51155">
    <property type="entry name" value="CHIT_BIND_RR_2"/>
    <property type="match status" value="2"/>
</dbReference>
<dbReference type="InterPro" id="IPR031311">
    <property type="entry name" value="CHIT_BIND_RR_consensus"/>
</dbReference>
<dbReference type="EnsemblMetazoa" id="PPAI007059-RA">
    <property type="protein sequence ID" value="PPAI007059-PA"/>
    <property type="gene ID" value="PPAI007059"/>
</dbReference>
<dbReference type="InterPro" id="IPR050468">
    <property type="entry name" value="Cuticle_Struct_Prot"/>
</dbReference>
<evidence type="ECO:0000313" key="3">
    <source>
        <dbReference type="Proteomes" id="UP000092462"/>
    </source>
</evidence>
<proteinExistence type="predicted"/>
<organism evidence="2 3">
    <name type="scientific">Phlebotomus papatasi</name>
    <name type="common">Sandfly</name>
    <dbReference type="NCBI Taxonomy" id="29031"/>
    <lineage>
        <taxon>Eukaryota</taxon>
        <taxon>Metazoa</taxon>
        <taxon>Ecdysozoa</taxon>
        <taxon>Arthropoda</taxon>
        <taxon>Hexapoda</taxon>
        <taxon>Insecta</taxon>
        <taxon>Pterygota</taxon>
        <taxon>Neoptera</taxon>
        <taxon>Endopterygota</taxon>
        <taxon>Diptera</taxon>
        <taxon>Nematocera</taxon>
        <taxon>Psychodoidea</taxon>
        <taxon>Psychodidae</taxon>
        <taxon>Phlebotomus</taxon>
        <taxon>Phlebotomus</taxon>
    </lineage>
</organism>